<gene>
    <name evidence="3" type="ORF">EZ449_07445</name>
</gene>
<evidence type="ECO:0000313" key="4">
    <source>
        <dbReference type="Proteomes" id="UP000291485"/>
    </source>
</evidence>
<dbReference type="InterPro" id="IPR016181">
    <property type="entry name" value="Acyl_CoA_acyltransferase"/>
</dbReference>
<dbReference type="AlphaFoldDB" id="A0A4R0P2F6"/>
<dbReference type="Gene3D" id="3.40.630.30">
    <property type="match status" value="1"/>
</dbReference>
<evidence type="ECO:0000259" key="2">
    <source>
        <dbReference type="PROSITE" id="PS51186"/>
    </source>
</evidence>
<sequence length="166" mass="18363">MKIRLAVEADIPKIMQLVKKVVPLMQAAGNFQWGNDYPNPGVFAEDIEIGQLWVAEINGDVAGVSAITKDQDPEYADAGWEINDEAIVTHRLAVDPDCRGMGIARALMEQAEIVAKNKGIKILRVDTNSENLATRALFPKLGYEFSGEIGLAKRPGLRFYCYEKLL</sequence>
<dbReference type="OrthoDB" id="9796381at2"/>
<evidence type="ECO:0000313" key="3">
    <source>
        <dbReference type="EMBL" id="TCD10717.1"/>
    </source>
</evidence>
<keyword evidence="1 3" id="KW-0808">Transferase</keyword>
<dbReference type="Proteomes" id="UP000291485">
    <property type="component" value="Unassembled WGS sequence"/>
</dbReference>
<dbReference type="PANTHER" id="PTHR13947:SF37">
    <property type="entry name" value="LD18367P"/>
    <property type="match status" value="1"/>
</dbReference>
<dbReference type="GO" id="GO:0008080">
    <property type="term" value="F:N-acetyltransferase activity"/>
    <property type="evidence" value="ECO:0007669"/>
    <property type="project" value="InterPro"/>
</dbReference>
<feature type="domain" description="N-acetyltransferase" evidence="2">
    <location>
        <begin position="1"/>
        <end position="166"/>
    </location>
</feature>
<dbReference type="EMBL" id="SJSN01000005">
    <property type="protein sequence ID" value="TCD10717.1"/>
    <property type="molecule type" value="Genomic_DNA"/>
</dbReference>
<evidence type="ECO:0000256" key="1">
    <source>
        <dbReference type="ARBA" id="ARBA00022679"/>
    </source>
</evidence>
<name>A0A4R0P2F6_9SPHI</name>
<accession>A0A4R0P2F6</accession>
<comment type="caution">
    <text evidence="3">The sequence shown here is derived from an EMBL/GenBank/DDBJ whole genome shotgun (WGS) entry which is preliminary data.</text>
</comment>
<dbReference type="InterPro" id="IPR050769">
    <property type="entry name" value="NAT_camello-type"/>
</dbReference>
<dbReference type="PANTHER" id="PTHR13947">
    <property type="entry name" value="GNAT FAMILY N-ACETYLTRANSFERASE"/>
    <property type="match status" value="1"/>
</dbReference>
<proteinExistence type="predicted"/>
<dbReference type="SUPFAM" id="SSF55729">
    <property type="entry name" value="Acyl-CoA N-acyltransferases (Nat)"/>
    <property type="match status" value="1"/>
</dbReference>
<reference evidence="3 4" key="1">
    <citation type="submission" date="2019-02" db="EMBL/GenBank/DDBJ databases">
        <title>Pedobacter sp. RP-3-11 sp. nov., isolated from Arctic soil.</title>
        <authorList>
            <person name="Dahal R.H."/>
        </authorList>
    </citation>
    <scope>NUCLEOTIDE SEQUENCE [LARGE SCALE GENOMIC DNA]</scope>
    <source>
        <strain evidence="3 4">RP-3-11</strain>
    </source>
</reference>
<dbReference type="Pfam" id="PF00583">
    <property type="entry name" value="Acetyltransf_1"/>
    <property type="match status" value="1"/>
</dbReference>
<protein>
    <submittedName>
        <fullName evidence="3">GNAT family N-acetyltransferase</fullName>
    </submittedName>
</protein>
<dbReference type="RefSeq" id="WP_131557339.1">
    <property type="nucleotide sequence ID" value="NZ_SJSN01000005.1"/>
</dbReference>
<dbReference type="CDD" id="cd04301">
    <property type="entry name" value="NAT_SF"/>
    <property type="match status" value="1"/>
</dbReference>
<organism evidence="3 4">
    <name type="scientific">Pedobacter frigidisoli</name>
    <dbReference type="NCBI Taxonomy" id="2530455"/>
    <lineage>
        <taxon>Bacteria</taxon>
        <taxon>Pseudomonadati</taxon>
        <taxon>Bacteroidota</taxon>
        <taxon>Sphingobacteriia</taxon>
        <taxon>Sphingobacteriales</taxon>
        <taxon>Sphingobacteriaceae</taxon>
        <taxon>Pedobacter</taxon>
    </lineage>
</organism>
<dbReference type="PROSITE" id="PS51186">
    <property type="entry name" value="GNAT"/>
    <property type="match status" value="1"/>
</dbReference>
<keyword evidence="4" id="KW-1185">Reference proteome</keyword>
<dbReference type="InterPro" id="IPR000182">
    <property type="entry name" value="GNAT_dom"/>
</dbReference>